<dbReference type="Proteomes" id="UP000030665">
    <property type="component" value="Unassembled WGS sequence"/>
</dbReference>
<evidence type="ECO:0000256" key="12">
    <source>
        <dbReference type="ARBA" id="ARBA00023004"/>
    </source>
</evidence>
<evidence type="ECO:0000256" key="5">
    <source>
        <dbReference type="ARBA" id="ARBA00022617"/>
    </source>
</evidence>
<evidence type="ECO:0000256" key="20">
    <source>
        <dbReference type="SAM" id="Phobius"/>
    </source>
</evidence>
<gene>
    <name evidence="22" type="ORF">TTRE_0000985401</name>
</gene>
<dbReference type="InterPro" id="IPR005797">
    <property type="entry name" value="Cyt_b/b6_N"/>
</dbReference>
<keyword evidence="8" id="KW-0479">Metal-binding</keyword>
<feature type="domain" description="Cytochrome b/b6 N-terminal region profile" evidence="21">
    <location>
        <begin position="1"/>
        <end position="150"/>
    </location>
</feature>
<evidence type="ECO:0000256" key="4">
    <source>
        <dbReference type="ARBA" id="ARBA00022448"/>
    </source>
</evidence>
<dbReference type="GO" id="GO:0006122">
    <property type="term" value="P:mitochondrial electron transport, ubiquinol to cytochrome c"/>
    <property type="evidence" value="ECO:0007669"/>
    <property type="project" value="TreeGrafter"/>
</dbReference>
<evidence type="ECO:0000256" key="14">
    <source>
        <dbReference type="ARBA" id="ARBA00023128"/>
    </source>
</evidence>
<keyword evidence="6" id="KW-0679">Respiratory chain</keyword>
<keyword evidence="12" id="KW-0408">Iron</keyword>
<comment type="function">
    <text evidence="1">Component of the ubiquinol-cytochrome c reductase complex (complex III or cytochrome b-c1 complex) that is part of the mitochondrial respiratory chain. The b-c1 complex mediates electron transfer from ubiquinol to cytochrome c. Contributes to the generation of a proton gradient across the mitochondrial membrane that is then used for ATP synthesis.</text>
</comment>
<evidence type="ECO:0000256" key="13">
    <source>
        <dbReference type="ARBA" id="ARBA00023075"/>
    </source>
</evidence>
<dbReference type="STRING" id="36087.A0A077ZHW3"/>
<evidence type="ECO:0000256" key="1">
    <source>
        <dbReference type="ARBA" id="ARBA00002566"/>
    </source>
</evidence>
<evidence type="ECO:0000256" key="8">
    <source>
        <dbReference type="ARBA" id="ARBA00022723"/>
    </source>
</evidence>
<dbReference type="GO" id="GO:0016491">
    <property type="term" value="F:oxidoreductase activity"/>
    <property type="evidence" value="ECO:0007669"/>
    <property type="project" value="InterPro"/>
</dbReference>
<evidence type="ECO:0000313" key="23">
    <source>
        <dbReference type="Proteomes" id="UP000030665"/>
    </source>
</evidence>
<evidence type="ECO:0000256" key="10">
    <source>
        <dbReference type="ARBA" id="ARBA00022982"/>
    </source>
</evidence>
<dbReference type="InterPro" id="IPR016174">
    <property type="entry name" value="Di-haem_cyt_TM"/>
</dbReference>
<protein>
    <recommendedName>
        <fullName evidence="3">Cytochrome b</fullName>
    </recommendedName>
    <alternativeName>
        <fullName evidence="17">Complex III subunit 3</fullName>
    </alternativeName>
    <alternativeName>
        <fullName evidence="18">Complex III subunit III</fullName>
    </alternativeName>
    <alternativeName>
        <fullName evidence="16">Cytochrome b-c1 complex subunit 3</fullName>
    </alternativeName>
    <alternativeName>
        <fullName evidence="19">Ubiquinol-cytochrome-c reductase complex cytochrome b subunit</fullName>
    </alternativeName>
</protein>
<keyword evidence="5" id="KW-0349">Heme</keyword>
<dbReference type="PANTHER" id="PTHR19271:SF16">
    <property type="entry name" value="CYTOCHROME B"/>
    <property type="match status" value="1"/>
</dbReference>
<dbReference type="SUPFAM" id="SSF81342">
    <property type="entry name" value="Transmembrane di-heme cytochromes"/>
    <property type="match status" value="1"/>
</dbReference>
<evidence type="ECO:0000256" key="15">
    <source>
        <dbReference type="ARBA" id="ARBA00023136"/>
    </source>
</evidence>
<evidence type="ECO:0000256" key="11">
    <source>
        <dbReference type="ARBA" id="ARBA00022989"/>
    </source>
</evidence>
<evidence type="ECO:0000256" key="16">
    <source>
        <dbReference type="ARBA" id="ARBA00029812"/>
    </source>
</evidence>
<keyword evidence="4" id="KW-0813">Transport</keyword>
<dbReference type="AlphaFoldDB" id="A0A077ZHW3"/>
<evidence type="ECO:0000256" key="18">
    <source>
        <dbReference type="ARBA" id="ARBA00032600"/>
    </source>
</evidence>
<keyword evidence="15 20" id="KW-0472">Membrane</keyword>
<proteinExistence type="predicted"/>
<evidence type="ECO:0000313" key="22">
    <source>
        <dbReference type="EMBL" id="CDW59987.1"/>
    </source>
</evidence>
<dbReference type="GO" id="GO:0005743">
    <property type="term" value="C:mitochondrial inner membrane"/>
    <property type="evidence" value="ECO:0007669"/>
    <property type="project" value="UniProtKB-SubCell"/>
</dbReference>
<evidence type="ECO:0000256" key="19">
    <source>
        <dbReference type="ARBA" id="ARBA00032818"/>
    </source>
</evidence>
<reference evidence="22" key="1">
    <citation type="submission" date="2014-01" db="EMBL/GenBank/DDBJ databases">
        <authorList>
            <person name="Aslett M."/>
        </authorList>
    </citation>
    <scope>NUCLEOTIDE SEQUENCE</scope>
</reference>
<dbReference type="EMBL" id="HG806815">
    <property type="protein sequence ID" value="CDW59987.1"/>
    <property type="molecule type" value="Genomic_DNA"/>
</dbReference>
<evidence type="ECO:0000256" key="17">
    <source>
        <dbReference type="ARBA" id="ARBA00031681"/>
    </source>
</evidence>
<feature type="transmembrane region" description="Helical" evidence="20">
    <location>
        <begin position="39"/>
        <end position="60"/>
    </location>
</feature>
<dbReference type="OrthoDB" id="5874235at2759"/>
<evidence type="ECO:0000256" key="6">
    <source>
        <dbReference type="ARBA" id="ARBA00022660"/>
    </source>
</evidence>
<dbReference type="GO" id="GO:0008121">
    <property type="term" value="F:quinol-cytochrome-c reductase activity"/>
    <property type="evidence" value="ECO:0007669"/>
    <property type="project" value="TreeGrafter"/>
</dbReference>
<feature type="transmembrane region" description="Helical" evidence="20">
    <location>
        <begin position="178"/>
        <end position="199"/>
    </location>
</feature>
<evidence type="ECO:0000256" key="9">
    <source>
        <dbReference type="ARBA" id="ARBA00022792"/>
    </source>
</evidence>
<dbReference type="Gene3D" id="1.20.810.10">
    <property type="entry name" value="Cytochrome Bc1 Complex, Chain C"/>
    <property type="match status" value="1"/>
</dbReference>
<dbReference type="Pfam" id="PF00033">
    <property type="entry name" value="Cytochrome_B"/>
    <property type="match status" value="1"/>
</dbReference>
<accession>A0A077ZHW3</accession>
<keyword evidence="23" id="KW-1185">Reference proteome</keyword>
<keyword evidence="7 20" id="KW-0812">Transmembrane</keyword>
<comment type="subcellular location">
    <subcellularLocation>
        <location evidence="2">Mitochondrion inner membrane</location>
        <topology evidence="2">Multi-pass membrane protein</topology>
    </subcellularLocation>
</comment>
<keyword evidence="11 20" id="KW-1133">Transmembrane helix</keyword>
<keyword evidence="10" id="KW-0249">Electron transport</keyword>
<feature type="transmembrane region" description="Helical" evidence="20">
    <location>
        <begin position="118"/>
        <end position="140"/>
    </location>
</feature>
<name>A0A077ZHW3_TRITR</name>
<dbReference type="PROSITE" id="PS51002">
    <property type="entry name" value="CYTB_NTER"/>
    <property type="match status" value="1"/>
</dbReference>
<dbReference type="InterPro" id="IPR027387">
    <property type="entry name" value="Cytb/b6-like_sf"/>
</dbReference>
<feature type="transmembrane region" description="Helical" evidence="20">
    <location>
        <begin position="80"/>
        <end position="106"/>
    </location>
</feature>
<keyword evidence="13" id="KW-0830">Ubiquinone</keyword>
<evidence type="ECO:0000256" key="2">
    <source>
        <dbReference type="ARBA" id="ARBA00004448"/>
    </source>
</evidence>
<reference evidence="22" key="2">
    <citation type="submission" date="2014-03" db="EMBL/GenBank/DDBJ databases">
        <title>The whipworm genome and dual-species transcriptomics of an intimate host-pathogen interaction.</title>
        <authorList>
            <person name="Foth B.J."/>
            <person name="Tsai I.J."/>
            <person name="Reid A.J."/>
            <person name="Bancroft A.J."/>
            <person name="Nichol S."/>
            <person name="Tracey A."/>
            <person name="Holroyd N."/>
            <person name="Cotton J.A."/>
            <person name="Stanley E.J."/>
            <person name="Zarowiecki M."/>
            <person name="Liu J.Z."/>
            <person name="Huckvale T."/>
            <person name="Cooper P.J."/>
            <person name="Grencis R.K."/>
            <person name="Berriman M."/>
        </authorList>
    </citation>
    <scope>NUCLEOTIDE SEQUENCE [LARGE SCALE GENOMIC DNA]</scope>
</reference>
<sequence length="200" mass="23181">MIFGLQLLSGLLLVFYYVPREVGAFDRIIFIMREVKYGFFLRLIHLNGASLIFILIYIHMAKALLNCSYRLITRWLTGNIILLLTILVAFMAATVITSFLSAIPIFGGFRIRRRTLQFFFTFHYLIPFVIIGIAIIHILFLHLNGRSNPLGSHSPLIKIKFYPFFTSKDLLNLNLKNFFFYLVLLCILFLSTFILGWIAS</sequence>
<keyword evidence="9" id="KW-0999">Mitochondrion inner membrane</keyword>
<keyword evidence="14" id="KW-0496">Mitochondrion</keyword>
<organism evidence="22 23">
    <name type="scientific">Trichuris trichiura</name>
    <name type="common">Whipworm</name>
    <name type="synonym">Trichocephalus trichiurus</name>
    <dbReference type="NCBI Taxonomy" id="36087"/>
    <lineage>
        <taxon>Eukaryota</taxon>
        <taxon>Metazoa</taxon>
        <taxon>Ecdysozoa</taxon>
        <taxon>Nematoda</taxon>
        <taxon>Enoplea</taxon>
        <taxon>Dorylaimia</taxon>
        <taxon>Trichinellida</taxon>
        <taxon>Trichuridae</taxon>
        <taxon>Trichuris</taxon>
    </lineage>
</organism>
<evidence type="ECO:0000256" key="3">
    <source>
        <dbReference type="ARBA" id="ARBA00013531"/>
    </source>
</evidence>
<evidence type="ECO:0000259" key="21">
    <source>
        <dbReference type="PROSITE" id="PS51002"/>
    </source>
</evidence>
<dbReference type="PANTHER" id="PTHR19271">
    <property type="entry name" value="CYTOCHROME B"/>
    <property type="match status" value="1"/>
</dbReference>
<evidence type="ECO:0000256" key="7">
    <source>
        <dbReference type="ARBA" id="ARBA00022692"/>
    </source>
</evidence>
<dbReference type="GO" id="GO:0046872">
    <property type="term" value="F:metal ion binding"/>
    <property type="evidence" value="ECO:0007669"/>
    <property type="project" value="UniProtKB-KW"/>
</dbReference>